<evidence type="ECO:0000313" key="4">
    <source>
        <dbReference type="Proteomes" id="UP001174694"/>
    </source>
</evidence>
<dbReference type="CDD" id="cd02440">
    <property type="entry name" value="AdoMet_MTases"/>
    <property type="match status" value="1"/>
</dbReference>
<dbReference type="Gene3D" id="3.40.50.150">
    <property type="entry name" value="Vaccinia Virus protein VP39"/>
    <property type="match status" value="1"/>
</dbReference>
<keyword evidence="4" id="KW-1185">Reference proteome</keyword>
<comment type="similarity">
    <text evidence="1">Belongs to the methyltransferase superfamily. LaeA methyltransferase family.</text>
</comment>
<dbReference type="GO" id="GO:0008168">
    <property type="term" value="F:methyltransferase activity"/>
    <property type="evidence" value="ECO:0007669"/>
    <property type="project" value="TreeGrafter"/>
</dbReference>
<dbReference type="Proteomes" id="UP001174694">
    <property type="component" value="Unassembled WGS sequence"/>
</dbReference>
<feature type="region of interest" description="Disordered" evidence="2">
    <location>
        <begin position="1"/>
        <end position="58"/>
    </location>
</feature>
<proteinExistence type="inferred from homology"/>
<accession>A0AA38VL45</accession>
<feature type="compositionally biased region" description="Low complexity" evidence="2">
    <location>
        <begin position="7"/>
        <end position="25"/>
    </location>
</feature>
<dbReference type="AlphaFoldDB" id="A0AA38VL45"/>
<evidence type="ECO:0000256" key="1">
    <source>
        <dbReference type="ARBA" id="ARBA00038158"/>
    </source>
</evidence>
<dbReference type="InterPro" id="IPR029063">
    <property type="entry name" value="SAM-dependent_MTases_sf"/>
</dbReference>
<name>A0AA38VL45_9PEZI</name>
<protein>
    <submittedName>
        <fullName evidence="3">Phosphoethanolamine N-methyltransferase 3-like protein 1</fullName>
    </submittedName>
</protein>
<dbReference type="SUPFAM" id="SSF53335">
    <property type="entry name" value="S-adenosyl-L-methionine-dependent methyltransferases"/>
    <property type="match status" value="1"/>
</dbReference>
<comment type="caution">
    <text evidence="3">The sequence shown here is derived from an EMBL/GenBank/DDBJ whole genome shotgun (WGS) entry which is preliminary data.</text>
</comment>
<organism evidence="3 4">
    <name type="scientific">Pleurostoma richardsiae</name>
    <dbReference type="NCBI Taxonomy" id="41990"/>
    <lineage>
        <taxon>Eukaryota</taxon>
        <taxon>Fungi</taxon>
        <taxon>Dikarya</taxon>
        <taxon>Ascomycota</taxon>
        <taxon>Pezizomycotina</taxon>
        <taxon>Sordariomycetes</taxon>
        <taxon>Sordariomycetidae</taxon>
        <taxon>Calosphaeriales</taxon>
        <taxon>Pleurostomataceae</taxon>
        <taxon>Pleurostoma</taxon>
    </lineage>
</organism>
<evidence type="ECO:0000313" key="3">
    <source>
        <dbReference type="EMBL" id="KAJ9157361.1"/>
    </source>
</evidence>
<evidence type="ECO:0000256" key="2">
    <source>
        <dbReference type="SAM" id="MobiDB-lite"/>
    </source>
</evidence>
<gene>
    <name evidence="3" type="ORF">NKR23_g737</name>
</gene>
<dbReference type="PANTHER" id="PTHR43591:SF10">
    <property type="entry name" value="ABC TRANSMEMBRANE TYPE-1 DOMAIN-CONTAINING PROTEIN-RELATED"/>
    <property type="match status" value="1"/>
</dbReference>
<sequence>MAEASGPQAAATSSSPNPPAAALSAPPVPQAELIPAVLPEGEDIEDNDSALGEDDVSSTASVSSDILNYRTIQGRTFHSERQDTEYFTPNDDKQSESVDITHHYLTLLLGGKLCLAPIKDDVKKVLDVGTGTGIWAIDFADEFPNAEVIGTDLSPIQPSWVPPNLKFELEDATAPWSFPDGTFDFVHVRYLFGAIADWDALYSEAYRACTPGGWVESCECDPVICSDDGTTDANTGIESWNALYVEGGKKFGRSFCVVAEGLQTKGMKAAGFVDVQEVNYKIPIGGWPQEPKISEVGQYTKLTIENDIEGYTLLMWHNIMGWPKEEYQVFLMSMRKVLKNKQIHGYFNLRYVYGRKPEKS</sequence>
<reference evidence="3" key="1">
    <citation type="submission" date="2022-07" db="EMBL/GenBank/DDBJ databases">
        <title>Fungi with potential for degradation of polypropylene.</title>
        <authorList>
            <person name="Gostincar C."/>
        </authorList>
    </citation>
    <scope>NUCLEOTIDE SEQUENCE</scope>
    <source>
        <strain evidence="3">EXF-13308</strain>
    </source>
</reference>
<dbReference type="Pfam" id="PF13489">
    <property type="entry name" value="Methyltransf_23"/>
    <property type="match status" value="1"/>
</dbReference>
<dbReference type="PANTHER" id="PTHR43591">
    <property type="entry name" value="METHYLTRANSFERASE"/>
    <property type="match status" value="1"/>
</dbReference>
<feature type="compositionally biased region" description="Acidic residues" evidence="2">
    <location>
        <begin position="40"/>
        <end position="56"/>
    </location>
</feature>
<dbReference type="EMBL" id="JANBVO010000001">
    <property type="protein sequence ID" value="KAJ9157361.1"/>
    <property type="molecule type" value="Genomic_DNA"/>
</dbReference>